<dbReference type="Gene3D" id="1.10.287.70">
    <property type="match status" value="1"/>
</dbReference>
<dbReference type="GO" id="GO:0003676">
    <property type="term" value="F:nucleic acid binding"/>
    <property type="evidence" value="ECO:0007669"/>
    <property type="project" value="InterPro"/>
</dbReference>
<dbReference type="InterPro" id="IPR052192">
    <property type="entry name" value="Insect_Ionotropic_Sensory_Rcpt"/>
</dbReference>
<feature type="transmembrane region" description="Helical" evidence="9">
    <location>
        <begin position="956"/>
        <end position="974"/>
    </location>
</feature>
<evidence type="ECO:0000256" key="7">
    <source>
        <dbReference type="ARBA" id="ARBA00023180"/>
    </source>
</evidence>
<dbReference type="Pfam" id="PF16087">
    <property type="entry name" value="DUF4817"/>
    <property type="match status" value="1"/>
</dbReference>
<dbReference type="Gene3D" id="3.30.420.10">
    <property type="entry name" value="Ribonuclease H-like superfamily/Ribonuclease H"/>
    <property type="match status" value="1"/>
</dbReference>
<dbReference type="PANTHER" id="PTHR42643">
    <property type="entry name" value="IONOTROPIC RECEPTOR 20A-RELATED"/>
    <property type="match status" value="1"/>
</dbReference>
<feature type="transmembrane region" description="Helical" evidence="9">
    <location>
        <begin position="1019"/>
        <end position="1041"/>
    </location>
</feature>
<evidence type="ECO:0000313" key="12">
    <source>
        <dbReference type="EMBL" id="GAA47579.1"/>
    </source>
</evidence>
<reference evidence="12" key="1">
    <citation type="journal article" date="2011" name="Genome Biol.">
        <title>The draft genome of the carcinogenic human liver fluke Clonorchis sinensis.</title>
        <authorList>
            <person name="Wang X."/>
            <person name="Chen W."/>
            <person name="Huang Y."/>
            <person name="Sun J."/>
            <person name="Men J."/>
            <person name="Liu H."/>
            <person name="Luo F."/>
            <person name="Guo L."/>
            <person name="Lv X."/>
            <person name="Deng C."/>
            <person name="Zhou C."/>
            <person name="Fan Y."/>
            <person name="Li X."/>
            <person name="Huang L."/>
            <person name="Hu Y."/>
            <person name="Liang C."/>
            <person name="Hu X."/>
            <person name="Xu J."/>
            <person name="Yu X."/>
        </authorList>
    </citation>
    <scope>NUCLEOTIDE SEQUENCE [LARGE SCALE GENOMIC DNA]</scope>
    <source>
        <strain evidence="12">Henan</strain>
    </source>
</reference>
<dbReference type="GO" id="GO:0050906">
    <property type="term" value="P:detection of stimulus involved in sensory perception"/>
    <property type="evidence" value="ECO:0007669"/>
    <property type="project" value="UniProtKB-ARBA"/>
</dbReference>
<feature type="compositionally biased region" description="Polar residues" evidence="8">
    <location>
        <begin position="1191"/>
        <end position="1200"/>
    </location>
</feature>
<evidence type="ECO:0000259" key="10">
    <source>
        <dbReference type="Pfam" id="PF00060"/>
    </source>
</evidence>
<dbReference type="InterPro" id="IPR001320">
    <property type="entry name" value="Iontro_rcpt_C"/>
</dbReference>
<dbReference type="AlphaFoldDB" id="G7Y3P3"/>
<keyword evidence="3 9" id="KW-0812">Transmembrane</keyword>
<dbReference type="EMBL" id="DF142844">
    <property type="protein sequence ID" value="GAA47579.1"/>
    <property type="molecule type" value="Genomic_DNA"/>
</dbReference>
<keyword evidence="4 9" id="KW-1133">Transmembrane helix</keyword>
<dbReference type="Pfam" id="PF00060">
    <property type="entry name" value="Lig_chan"/>
    <property type="match status" value="1"/>
</dbReference>
<dbReference type="Proteomes" id="UP000008909">
    <property type="component" value="Unassembled WGS sequence"/>
</dbReference>
<dbReference type="GO" id="GO:0005886">
    <property type="term" value="C:plasma membrane"/>
    <property type="evidence" value="ECO:0007669"/>
    <property type="project" value="UniProtKB-SubCell"/>
</dbReference>
<evidence type="ECO:0000256" key="8">
    <source>
        <dbReference type="SAM" id="MobiDB-lite"/>
    </source>
</evidence>
<evidence type="ECO:0000259" key="11">
    <source>
        <dbReference type="Pfam" id="PF16087"/>
    </source>
</evidence>
<evidence type="ECO:0000256" key="9">
    <source>
        <dbReference type="SAM" id="Phobius"/>
    </source>
</evidence>
<feature type="region of interest" description="Disordered" evidence="8">
    <location>
        <begin position="1182"/>
        <end position="1239"/>
    </location>
</feature>
<dbReference type="GO" id="GO:0015276">
    <property type="term" value="F:ligand-gated monoatomic ion channel activity"/>
    <property type="evidence" value="ECO:0007669"/>
    <property type="project" value="InterPro"/>
</dbReference>
<accession>G7Y3P3</accession>
<evidence type="ECO:0000256" key="5">
    <source>
        <dbReference type="ARBA" id="ARBA00023136"/>
    </source>
</evidence>
<evidence type="ECO:0000256" key="6">
    <source>
        <dbReference type="ARBA" id="ARBA00023170"/>
    </source>
</evidence>
<feature type="domain" description="Ionotropic glutamate receptor C-terminal" evidence="10">
    <location>
        <begin position="957"/>
        <end position="1225"/>
    </location>
</feature>
<dbReference type="InterPro" id="IPR036397">
    <property type="entry name" value="RNaseH_sf"/>
</dbReference>
<keyword evidence="6 12" id="KW-0675">Receptor</keyword>
<feature type="domain" description="DUF4817" evidence="11">
    <location>
        <begin position="6"/>
        <end position="56"/>
    </location>
</feature>
<feature type="compositionally biased region" description="Basic and acidic residues" evidence="8">
    <location>
        <begin position="1216"/>
        <end position="1231"/>
    </location>
</feature>
<sequence length="1239" mass="141205">MDVSTRTEIVKLYYSLGESVTAALRGYKTKHGFIKDLFTASTITRLIAKLESTGSVLDSPDKGRKSLSDERAPIVQNAVEQLQSQSTMASSSITQVSQLTGIPRASVRRIMRRHLHLYPYHFTLLQNITYLHMLQTHVIPQLKQHKKSSTVFQQDDAPPHYSNQVRTYLREQFSDERVIALDFQTFGPQGVIYDEFYDSSTFELQPLLDKLKPELERTRWLAQDTVNTSFVFLLRSYDLSQPCALLAERVRAILSLTSCAVAKRIELYTKPRKIIHVAIPKPICPDKSYPTKDPPYDTVWLQPSMDHIIRVLQDLARMEKIPRAYLLTDGTSDHSQGSVESHLRKSQDSGMIRLRVSRCTDLLVRVQTEKYMCIERRVPKVTSGHHPIRIAGFLRATWVCVLKCFCYIWLLQCLWWRKKGLTDKEHKRVRVRESTTAASYLIDLDPTLDIARGLLKNVSQKSDNQGSPNMILSAHVYQIDRSPVGQLHPNRPGVQDFESILIALGKASKYGKTDPLINHIYLLTSEPHIEAELVKSVLIRPTPPSFVETMADPVNYRVITNHKLHPTSKQFDDAECCITQYVLIRSYPTLNGDEPTVTSKKLQFVRPTSSAAIALGVLFDWTLILAEGYARLNGLCFDGFYRLILSSVFYIQAVQQIFRRQEWLKQYFWIFGDRIDISTSHLLRSISKHDSNSMHLGFLRYWPLMNVEDCDRFTIERDMKVFLACKHQDLPDRLAVTAHTITMLFAIYSFQYFRPGDESVSYTCNSTLTYPTGDDFYMHFSTLSLFHEYTDLTFYSLDAPANAKPTFRATAYFPLGGGYGLTRFGDYLSKHTMFSGLFANRFANFDSRLLRLGVLREEPMLIGGQLLSNGTLVNATGMSIDLLDILREKFNFSRIYFHSILTLKKVDMIGIPITIDNYRSQAVRFVGEFVEDSLGILLARPDSNPYMFQMIQPFKCHVWILFAGSLLLVAYLTHTVNRFSPIVEHRPKSAPMNTTVPIKETMWSSLMCLLFQGQHTYPLASSARIILISFWLLVLLAHAFWEADMTAHLTRNNFMLPLNTFEELAAQDWIKPILDTGALQQYSKIYSKAVASNLIFDNFSAAVDFLLHNPEHALVGRRTPLSYAALKHCDKLAFASETVFHGHSGFATLPEQNFVDALSKYIIALAVELAWKTIQRRTVKAPTVGAPAAAETNSSRTASAECNGMRPLELKQQSKHHCDSASEKKCEDYSVSRKRNTRP</sequence>
<protein>
    <submittedName>
        <fullName evidence="12">Probable glutamate receptor</fullName>
    </submittedName>
</protein>
<dbReference type="InterPro" id="IPR032135">
    <property type="entry name" value="DUF4817"/>
</dbReference>
<keyword evidence="13" id="KW-1185">Reference proteome</keyword>
<evidence type="ECO:0000256" key="3">
    <source>
        <dbReference type="ARBA" id="ARBA00022692"/>
    </source>
</evidence>
<organism evidence="12 13">
    <name type="scientific">Clonorchis sinensis</name>
    <name type="common">Chinese liver fluke</name>
    <dbReference type="NCBI Taxonomy" id="79923"/>
    <lineage>
        <taxon>Eukaryota</taxon>
        <taxon>Metazoa</taxon>
        <taxon>Spiralia</taxon>
        <taxon>Lophotrochozoa</taxon>
        <taxon>Platyhelminthes</taxon>
        <taxon>Trematoda</taxon>
        <taxon>Digenea</taxon>
        <taxon>Opisthorchiida</taxon>
        <taxon>Opisthorchiata</taxon>
        <taxon>Opisthorchiidae</taxon>
        <taxon>Clonorchis</taxon>
    </lineage>
</organism>
<evidence type="ECO:0000256" key="2">
    <source>
        <dbReference type="ARBA" id="ARBA00022475"/>
    </source>
</evidence>
<comment type="subcellular location">
    <subcellularLocation>
        <location evidence="1">Cell membrane</location>
        <topology evidence="1">Multi-pass membrane protein</topology>
    </subcellularLocation>
</comment>
<proteinExistence type="predicted"/>
<reference key="2">
    <citation type="submission" date="2011-10" db="EMBL/GenBank/DDBJ databases">
        <title>The genome and transcriptome sequence of Clonorchis sinensis provide insights into the carcinogenic liver fluke.</title>
        <authorList>
            <person name="Wang X."/>
            <person name="Huang Y."/>
            <person name="Chen W."/>
            <person name="Liu H."/>
            <person name="Guo L."/>
            <person name="Chen Y."/>
            <person name="Luo F."/>
            <person name="Zhou W."/>
            <person name="Sun J."/>
            <person name="Mao Q."/>
            <person name="Liang P."/>
            <person name="Zhou C."/>
            <person name="Tian Y."/>
            <person name="Men J."/>
            <person name="Lv X."/>
            <person name="Huang L."/>
            <person name="Zhou J."/>
            <person name="Hu Y."/>
            <person name="Li R."/>
            <person name="Zhang F."/>
            <person name="Lei H."/>
            <person name="Li X."/>
            <person name="Hu X."/>
            <person name="Liang C."/>
            <person name="Xu J."/>
            <person name="Wu Z."/>
            <person name="Yu X."/>
        </authorList>
    </citation>
    <scope>NUCLEOTIDE SEQUENCE</scope>
    <source>
        <strain>Henan</strain>
    </source>
</reference>
<evidence type="ECO:0000313" key="13">
    <source>
        <dbReference type="Proteomes" id="UP000008909"/>
    </source>
</evidence>
<evidence type="ECO:0000256" key="4">
    <source>
        <dbReference type="ARBA" id="ARBA00022989"/>
    </source>
</evidence>
<gene>
    <name evidence="12" type="ORF">CLF_100538</name>
</gene>
<dbReference type="SUPFAM" id="SSF53850">
    <property type="entry name" value="Periplasmic binding protein-like II"/>
    <property type="match status" value="1"/>
</dbReference>
<evidence type="ECO:0000256" key="1">
    <source>
        <dbReference type="ARBA" id="ARBA00004651"/>
    </source>
</evidence>
<name>G7Y3P3_CLOSI</name>
<dbReference type="PANTHER" id="PTHR42643:SF24">
    <property type="entry name" value="IONOTROPIC RECEPTOR 60A"/>
    <property type="match status" value="1"/>
</dbReference>
<keyword evidence="5 9" id="KW-0472">Membrane</keyword>
<keyword evidence="2" id="KW-1003">Cell membrane</keyword>
<keyword evidence="7" id="KW-0325">Glycoprotein</keyword>